<dbReference type="InterPro" id="IPR001461">
    <property type="entry name" value="Aspartic_peptidase_A1"/>
</dbReference>
<evidence type="ECO:0000256" key="4">
    <source>
        <dbReference type="ARBA" id="ARBA00022801"/>
    </source>
</evidence>
<dbReference type="Proteomes" id="UP000237347">
    <property type="component" value="Unassembled WGS sequence"/>
</dbReference>
<keyword evidence="10" id="KW-1185">Reference proteome</keyword>
<dbReference type="InterPro" id="IPR032861">
    <property type="entry name" value="TAXi_N"/>
</dbReference>
<gene>
    <name evidence="9" type="primary">APCB1_3</name>
    <name evidence="9" type="ORF">CFP56_025973</name>
</gene>
<dbReference type="Pfam" id="PF14541">
    <property type="entry name" value="TAXi_C"/>
    <property type="match status" value="1"/>
</dbReference>
<protein>
    <submittedName>
        <fullName evidence="9">Aspartyl protease apcb1</fullName>
    </submittedName>
</protein>
<dbReference type="PRINTS" id="PR00792">
    <property type="entry name" value="PEPSIN"/>
</dbReference>
<organism evidence="9 10">
    <name type="scientific">Quercus suber</name>
    <name type="common">Cork oak</name>
    <dbReference type="NCBI Taxonomy" id="58331"/>
    <lineage>
        <taxon>Eukaryota</taxon>
        <taxon>Viridiplantae</taxon>
        <taxon>Streptophyta</taxon>
        <taxon>Embryophyta</taxon>
        <taxon>Tracheophyta</taxon>
        <taxon>Spermatophyta</taxon>
        <taxon>Magnoliopsida</taxon>
        <taxon>eudicotyledons</taxon>
        <taxon>Gunneridae</taxon>
        <taxon>Pentapetalae</taxon>
        <taxon>rosids</taxon>
        <taxon>fabids</taxon>
        <taxon>Fagales</taxon>
        <taxon>Fagaceae</taxon>
        <taxon>Quercus</taxon>
    </lineage>
</organism>
<keyword evidence="4" id="KW-0378">Hydrolase</keyword>
<evidence type="ECO:0000256" key="7">
    <source>
        <dbReference type="SAM" id="Phobius"/>
    </source>
</evidence>
<keyword evidence="3" id="KW-0064">Aspartyl protease</keyword>
<dbReference type="FunFam" id="2.40.70.10:FF:000015">
    <property type="entry name" value="Aspartyl protease family protein"/>
    <property type="match status" value="1"/>
</dbReference>
<sequence length="713" mass="78459">MDSDEAPPQVRGFVIITLPPPDNPSLGKTITAFTISTNTTGTIPQTPTPTQTQTQTETQQQQPLPHHNNNDPQDPRPPQQPESVPNPQVHLPRTVSRSFIFNPRKLLAFLGITLLALVLYVSVSSPIVQDLRDSEDDDEDDKPGSFLLPLFRKWRTPQKGLELKLGSFVDMDKGDLVSLIEDGVGDPKTNNSLASNKKVDASSILPVRGNVYPDGLYYTYILVGDPPKRYFLDIDTGSDLTWIQCDAPCISCAKGANALYKPTKHNILPPKDSLCMEVQRHQAAGYCQSCRQCDYEIQYADQSSSVGVLARDELHLLMENGSWTNLNLVFGCAYDQKGLLLSTLAKTDGILGLSRSKVSLPSQLARKGIIKNGANALYKPTKHNILPPKDSLCMEVQRHQAAGYCQSCRQCDYEIQYADQSSSVGVLARDELHLLMENGSWTNLNLVFGCAYDQKGLLLSTLAKTDGILGLSRSKVSLPSQLARKGIIKNVVGHCLTIDGGGGYLFLGDDFVPQWGMAWVSMLNGLSMDFYHSEIMKMNYGSRRLRLGVPGSSVGPVIFDSGSSYTYFLQQAYSDLVASLEEVSGLGLIQDTSDLTLPICWKAESPIRSVKDVKHFFKTLTLQFGSTWWIGSTKLQIPPEGYLIISDKGNVCLGILDGSKVNDGSTIILGDISLRGKLVIYDNVKHKIGWQPSDCIRSRKSKSFPPFWGEGTL</sequence>
<evidence type="ECO:0000256" key="2">
    <source>
        <dbReference type="ARBA" id="ARBA00022670"/>
    </source>
</evidence>
<evidence type="ECO:0000313" key="10">
    <source>
        <dbReference type="Proteomes" id="UP000237347"/>
    </source>
</evidence>
<feature type="region of interest" description="Disordered" evidence="6">
    <location>
        <begin position="1"/>
        <end position="90"/>
    </location>
</feature>
<dbReference type="PANTHER" id="PTHR13683">
    <property type="entry name" value="ASPARTYL PROTEASES"/>
    <property type="match status" value="1"/>
</dbReference>
<evidence type="ECO:0000256" key="3">
    <source>
        <dbReference type="ARBA" id="ARBA00022750"/>
    </source>
</evidence>
<proteinExistence type="inferred from homology"/>
<dbReference type="InterPro" id="IPR021109">
    <property type="entry name" value="Peptidase_aspartic_dom_sf"/>
</dbReference>
<accession>A0AAW0LZ93</accession>
<dbReference type="PROSITE" id="PS51767">
    <property type="entry name" value="PEPTIDASE_A1"/>
    <property type="match status" value="1"/>
</dbReference>
<comment type="similarity">
    <text evidence="1">Belongs to the peptidase A1 family.</text>
</comment>
<dbReference type="InterPro" id="IPR032799">
    <property type="entry name" value="TAXi_C"/>
</dbReference>
<evidence type="ECO:0000256" key="1">
    <source>
        <dbReference type="ARBA" id="ARBA00007447"/>
    </source>
</evidence>
<feature type="transmembrane region" description="Helical" evidence="7">
    <location>
        <begin position="106"/>
        <end position="123"/>
    </location>
</feature>
<comment type="caution">
    <text evidence="9">The sequence shown here is derived from an EMBL/GenBank/DDBJ whole genome shotgun (WGS) entry which is preliminary data.</text>
</comment>
<evidence type="ECO:0000256" key="6">
    <source>
        <dbReference type="SAM" id="MobiDB-lite"/>
    </source>
</evidence>
<feature type="disulfide bond" evidence="5">
    <location>
        <begin position="249"/>
        <end position="293"/>
    </location>
</feature>
<evidence type="ECO:0000259" key="8">
    <source>
        <dbReference type="PROSITE" id="PS51767"/>
    </source>
</evidence>
<name>A0AAW0LZ93_QUESU</name>
<dbReference type="PANTHER" id="PTHR13683:SF316">
    <property type="entry name" value="ASPARTYL PROTEASE APCB1"/>
    <property type="match status" value="1"/>
</dbReference>
<feature type="domain" description="Peptidase A1" evidence="8">
    <location>
        <begin position="217"/>
        <end position="691"/>
    </location>
</feature>
<dbReference type="AlphaFoldDB" id="A0AAW0LZ93"/>
<keyword evidence="5" id="KW-1015">Disulfide bond</keyword>
<dbReference type="InterPro" id="IPR033121">
    <property type="entry name" value="PEPTIDASE_A1"/>
</dbReference>
<dbReference type="Gene3D" id="2.40.70.10">
    <property type="entry name" value="Acid Proteases"/>
    <property type="match status" value="3"/>
</dbReference>
<dbReference type="GO" id="GO:0006508">
    <property type="term" value="P:proteolysis"/>
    <property type="evidence" value="ECO:0007669"/>
    <property type="project" value="UniProtKB-KW"/>
</dbReference>
<keyword evidence="7" id="KW-0812">Transmembrane</keyword>
<keyword evidence="7" id="KW-0472">Membrane</keyword>
<evidence type="ECO:0000313" key="9">
    <source>
        <dbReference type="EMBL" id="KAK7855927.1"/>
    </source>
</evidence>
<dbReference type="GO" id="GO:0004190">
    <property type="term" value="F:aspartic-type endopeptidase activity"/>
    <property type="evidence" value="ECO:0007669"/>
    <property type="project" value="UniProtKB-KW"/>
</dbReference>
<dbReference type="Pfam" id="PF14543">
    <property type="entry name" value="TAXi_N"/>
    <property type="match status" value="2"/>
</dbReference>
<dbReference type="CDD" id="cd05471">
    <property type="entry name" value="pepsin_like"/>
    <property type="match status" value="1"/>
</dbReference>
<dbReference type="InterPro" id="IPR034164">
    <property type="entry name" value="Pepsin-like_dom"/>
</dbReference>
<reference evidence="9 10" key="1">
    <citation type="journal article" date="2018" name="Sci. Data">
        <title>The draft genome sequence of cork oak.</title>
        <authorList>
            <person name="Ramos A.M."/>
            <person name="Usie A."/>
            <person name="Barbosa P."/>
            <person name="Barros P.M."/>
            <person name="Capote T."/>
            <person name="Chaves I."/>
            <person name="Simoes F."/>
            <person name="Abreu I."/>
            <person name="Carrasquinho I."/>
            <person name="Faro C."/>
            <person name="Guimaraes J.B."/>
            <person name="Mendonca D."/>
            <person name="Nobrega F."/>
            <person name="Rodrigues L."/>
            <person name="Saibo N.J.M."/>
            <person name="Varela M.C."/>
            <person name="Egas C."/>
            <person name="Matos J."/>
            <person name="Miguel C.M."/>
            <person name="Oliveira M.M."/>
            <person name="Ricardo C.P."/>
            <person name="Goncalves S."/>
        </authorList>
    </citation>
    <scope>NUCLEOTIDE SEQUENCE [LARGE SCALE GENOMIC DNA]</scope>
    <source>
        <strain evidence="10">cv. HL8</strain>
    </source>
</reference>
<feature type="compositionally biased region" description="Low complexity" evidence="6">
    <location>
        <begin position="29"/>
        <end position="72"/>
    </location>
</feature>
<keyword evidence="2 9" id="KW-0645">Protease</keyword>
<dbReference type="EMBL" id="PKMF04000041">
    <property type="protein sequence ID" value="KAK7855927.1"/>
    <property type="molecule type" value="Genomic_DNA"/>
</dbReference>
<dbReference type="SUPFAM" id="SSF50630">
    <property type="entry name" value="Acid proteases"/>
    <property type="match status" value="2"/>
</dbReference>
<keyword evidence="7" id="KW-1133">Transmembrane helix</keyword>
<evidence type="ECO:0000256" key="5">
    <source>
        <dbReference type="PIRSR" id="PIRSR601461-2"/>
    </source>
</evidence>